<sequence>MRSSSAHTGYRLLVALTGLIVSAGIAVADMTGPSFDCSEVEAGSMEAMVCQDEALAELDRKLAQVYAAASEKAENEHPPILRAEQRGWIKGRNECWKSDDKRACVEESYRQRIAELQARYRLVPSRGPVAFACDGNPANELVVTYFETDPPTLIAERGDRVSLMYLQPEADGTRYQGRNETLWEEQEKLRITWGFGAEEIRCEPKTEQ</sequence>
<dbReference type="Gene3D" id="1.20.1270.180">
    <property type="match status" value="1"/>
</dbReference>
<keyword evidence="8" id="KW-1185">Reference proteome</keyword>
<evidence type="ECO:0000313" key="7">
    <source>
        <dbReference type="EMBL" id="AOS98681.1"/>
    </source>
</evidence>
<accession>A0A1C9WC28</accession>
<evidence type="ECO:0000259" key="5">
    <source>
        <dbReference type="Pfam" id="PF07007"/>
    </source>
</evidence>
<dbReference type="PATRIC" id="fig|1769779.3.peg.3299"/>
<evidence type="ECO:0000259" key="6">
    <source>
        <dbReference type="Pfam" id="PF09864"/>
    </source>
</evidence>
<gene>
    <name evidence="7" type="ORF">AUP74_03315</name>
</gene>
<evidence type="ECO:0000313" key="8">
    <source>
        <dbReference type="Proteomes" id="UP000095672"/>
    </source>
</evidence>
<keyword evidence="2" id="KW-0472">Membrane</keyword>
<keyword evidence="3" id="KW-0564">Palmitate</keyword>
<dbReference type="Proteomes" id="UP000095672">
    <property type="component" value="Chromosome"/>
</dbReference>
<dbReference type="InterPro" id="IPR036328">
    <property type="entry name" value="MliC_sf"/>
</dbReference>
<keyword evidence="1" id="KW-0732">Signal</keyword>
<dbReference type="Gene3D" id="2.40.128.200">
    <property type="match status" value="1"/>
</dbReference>
<dbReference type="InterPro" id="IPR018660">
    <property type="entry name" value="MliC"/>
</dbReference>
<feature type="domain" description="C-type lysozyme inhibitor" evidence="6">
    <location>
        <begin position="131"/>
        <end position="197"/>
    </location>
</feature>
<evidence type="ECO:0000256" key="3">
    <source>
        <dbReference type="ARBA" id="ARBA00023139"/>
    </source>
</evidence>
<dbReference type="SUPFAM" id="SSF141488">
    <property type="entry name" value="YdhA-like"/>
    <property type="match status" value="1"/>
</dbReference>
<dbReference type="PANTHER" id="PTHR37549">
    <property type="entry name" value="LIPOPROTEIN LPRI"/>
    <property type="match status" value="1"/>
</dbReference>
<dbReference type="KEGG" id="micc:AUP74_03315"/>
<dbReference type="Pfam" id="PF07007">
    <property type="entry name" value="LprI"/>
    <property type="match status" value="1"/>
</dbReference>
<dbReference type="Pfam" id="PF09864">
    <property type="entry name" value="MliC"/>
    <property type="match status" value="1"/>
</dbReference>
<dbReference type="GO" id="GO:0005576">
    <property type="term" value="C:extracellular region"/>
    <property type="evidence" value="ECO:0007669"/>
    <property type="project" value="TreeGrafter"/>
</dbReference>
<dbReference type="STRING" id="1769779.AUP74_03315"/>
<evidence type="ECO:0000256" key="2">
    <source>
        <dbReference type="ARBA" id="ARBA00023136"/>
    </source>
</evidence>
<evidence type="ECO:0000256" key="1">
    <source>
        <dbReference type="ARBA" id="ARBA00022729"/>
    </source>
</evidence>
<dbReference type="OrthoDB" id="5565855at2"/>
<protein>
    <submittedName>
        <fullName evidence="7">Membrane-bound lysozyme-inhibitor of c-type lysozyme</fullName>
    </submittedName>
</protein>
<dbReference type="InterPro" id="IPR009739">
    <property type="entry name" value="LprI-like_N"/>
</dbReference>
<dbReference type="AlphaFoldDB" id="A0A1C9WC28"/>
<reference evidence="8" key="1">
    <citation type="submission" date="2016-01" db="EMBL/GenBank/DDBJ databases">
        <title>Complete genome sequence of Microbulbifer sp. CCB-MM1, a halophile isolated from Matang Mangrove Forest, Perak.</title>
        <authorList>
            <person name="Moh T.H."/>
            <person name="Dinesh B."/>
            <person name="Lau N.-S."/>
            <person name="Go F."/>
            <person name="Alexander Chong S.-C."/>
        </authorList>
    </citation>
    <scope>NUCLEOTIDE SEQUENCE [LARGE SCALE GENOMIC DNA]</scope>
    <source>
        <strain evidence="8">CCB-MM1</strain>
    </source>
</reference>
<proteinExistence type="predicted"/>
<dbReference type="RefSeq" id="WP_069948512.1">
    <property type="nucleotide sequence ID" value="NZ_CP014143.1"/>
</dbReference>
<evidence type="ECO:0000256" key="4">
    <source>
        <dbReference type="ARBA" id="ARBA00023288"/>
    </source>
</evidence>
<feature type="domain" description="Lysozyme inhibitor LprI-like N-terminal" evidence="5">
    <location>
        <begin position="37"/>
        <end position="116"/>
    </location>
</feature>
<dbReference type="InterPro" id="IPR052755">
    <property type="entry name" value="Lysozyme_Inhibitor_LprI"/>
</dbReference>
<dbReference type="PANTHER" id="PTHR37549:SF1">
    <property type="entry name" value="LIPOPROTEIN LPRI"/>
    <property type="match status" value="1"/>
</dbReference>
<name>A0A1C9WC28_9GAMM</name>
<dbReference type="EMBL" id="CP014143">
    <property type="protein sequence ID" value="AOS98681.1"/>
    <property type="molecule type" value="Genomic_DNA"/>
</dbReference>
<keyword evidence="4" id="KW-0449">Lipoprotein</keyword>
<organism evidence="7 8">
    <name type="scientific">Microbulbifer aggregans</name>
    <dbReference type="NCBI Taxonomy" id="1769779"/>
    <lineage>
        <taxon>Bacteria</taxon>
        <taxon>Pseudomonadati</taxon>
        <taxon>Pseudomonadota</taxon>
        <taxon>Gammaproteobacteria</taxon>
        <taxon>Cellvibrionales</taxon>
        <taxon>Microbulbiferaceae</taxon>
        <taxon>Microbulbifer</taxon>
    </lineage>
</organism>